<dbReference type="PANTHER" id="PTHR46331:SF2">
    <property type="entry name" value="VALACYCLOVIR HYDROLASE"/>
    <property type="match status" value="1"/>
</dbReference>
<dbReference type="SUPFAM" id="SSF53474">
    <property type="entry name" value="alpha/beta-Hydrolases"/>
    <property type="match status" value="1"/>
</dbReference>
<dbReference type="OrthoDB" id="19657at2759"/>
<accession>A0A7R9QSA1</accession>
<sequence>MSTNGKVDINGWPICYEKFGTGAHIMLLIPGAIGTGRTDFNDLLFGENALNMNALTIVAVELPGWGRSRPPIRQIGRNVFKNDAECCVQLMESLGYNKFSVLGWSEGSRVALVLSANYPDSVTDMIVMSLP</sequence>
<evidence type="ECO:0000313" key="3">
    <source>
        <dbReference type="Proteomes" id="UP000728032"/>
    </source>
</evidence>
<dbReference type="Pfam" id="PF00561">
    <property type="entry name" value="Abhydrolase_1"/>
    <property type="match status" value="1"/>
</dbReference>
<dbReference type="Gene3D" id="3.40.50.1820">
    <property type="entry name" value="alpha/beta hydrolase"/>
    <property type="match status" value="1"/>
</dbReference>
<name>A0A7R9QSA1_9ACAR</name>
<reference evidence="2" key="1">
    <citation type="submission" date="2020-11" db="EMBL/GenBank/DDBJ databases">
        <authorList>
            <person name="Tran Van P."/>
        </authorList>
    </citation>
    <scope>NUCLEOTIDE SEQUENCE</scope>
</reference>
<evidence type="ECO:0000259" key="1">
    <source>
        <dbReference type="Pfam" id="PF00561"/>
    </source>
</evidence>
<proteinExistence type="predicted"/>
<feature type="domain" description="AB hydrolase-1" evidence="1">
    <location>
        <begin position="27"/>
        <end position="129"/>
    </location>
</feature>
<dbReference type="AlphaFoldDB" id="A0A7R9QSA1"/>
<dbReference type="EMBL" id="CAJPVJ010009316">
    <property type="protein sequence ID" value="CAG2172510.1"/>
    <property type="molecule type" value="Genomic_DNA"/>
</dbReference>
<dbReference type="PANTHER" id="PTHR46331">
    <property type="entry name" value="VALACYCLOVIR HYDROLASE"/>
    <property type="match status" value="1"/>
</dbReference>
<dbReference type="EMBL" id="OC924141">
    <property type="protein sequence ID" value="CAD7655323.1"/>
    <property type="molecule type" value="Genomic_DNA"/>
</dbReference>
<gene>
    <name evidence="2" type="ORF">ONB1V03_LOCUS11966</name>
</gene>
<dbReference type="GO" id="GO:0017171">
    <property type="term" value="F:serine hydrolase activity"/>
    <property type="evidence" value="ECO:0007669"/>
    <property type="project" value="TreeGrafter"/>
</dbReference>
<protein>
    <recommendedName>
        <fullName evidence="1">AB hydrolase-1 domain-containing protein</fullName>
    </recommendedName>
</protein>
<organism evidence="2">
    <name type="scientific">Oppiella nova</name>
    <dbReference type="NCBI Taxonomy" id="334625"/>
    <lineage>
        <taxon>Eukaryota</taxon>
        <taxon>Metazoa</taxon>
        <taxon>Ecdysozoa</taxon>
        <taxon>Arthropoda</taxon>
        <taxon>Chelicerata</taxon>
        <taxon>Arachnida</taxon>
        <taxon>Acari</taxon>
        <taxon>Acariformes</taxon>
        <taxon>Sarcoptiformes</taxon>
        <taxon>Oribatida</taxon>
        <taxon>Brachypylina</taxon>
        <taxon>Oppioidea</taxon>
        <taxon>Oppiidae</taxon>
        <taxon>Oppiella</taxon>
    </lineage>
</organism>
<dbReference type="InterPro" id="IPR000073">
    <property type="entry name" value="AB_hydrolase_1"/>
</dbReference>
<dbReference type="Proteomes" id="UP000728032">
    <property type="component" value="Unassembled WGS sequence"/>
</dbReference>
<keyword evidence="3" id="KW-1185">Reference proteome</keyword>
<feature type="non-terminal residue" evidence="2">
    <location>
        <position position="1"/>
    </location>
</feature>
<evidence type="ECO:0000313" key="2">
    <source>
        <dbReference type="EMBL" id="CAD7655323.1"/>
    </source>
</evidence>
<dbReference type="InterPro" id="IPR029058">
    <property type="entry name" value="AB_hydrolase_fold"/>
</dbReference>